<reference evidence="1" key="1">
    <citation type="journal article" date="2021" name="bioRxiv">
        <title>Whole Genome Assembly and Annotation of Northern Wild Rice, Zizania palustris L., Supports a Whole Genome Duplication in the Zizania Genus.</title>
        <authorList>
            <person name="Haas M."/>
            <person name="Kono T."/>
            <person name="Macchietto M."/>
            <person name="Millas R."/>
            <person name="McGilp L."/>
            <person name="Shao M."/>
            <person name="Duquette J."/>
            <person name="Hirsch C.N."/>
            <person name="Kimball J."/>
        </authorList>
    </citation>
    <scope>NUCLEOTIDE SEQUENCE</scope>
    <source>
        <tissue evidence="1">Fresh leaf tissue</tissue>
    </source>
</reference>
<dbReference type="Proteomes" id="UP000729402">
    <property type="component" value="Unassembled WGS sequence"/>
</dbReference>
<protein>
    <submittedName>
        <fullName evidence="1">Uncharacterized protein</fullName>
    </submittedName>
</protein>
<dbReference type="EMBL" id="JAAALK010000081">
    <property type="protein sequence ID" value="KAG8091173.1"/>
    <property type="molecule type" value="Genomic_DNA"/>
</dbReference>
<reference evidence="1" key="2">
    <citation type="submission" date="2021-02" db="EMBL/GenBank/DDBJ databases">
        <authorList>
            <person name="Kimball J.A."/>
            <person name="Haas M.W."/>
            <person name="Macchietto M."/>
            <person name="Kono T."/>
            <person name="Duquette J."/>
            <person name="Shao M."/>
        </authorList>
    </citation>
    <scope>NUCLEOTIDE SEQUENCE</scope>
    <source>
        <tissue evidence="1">Fresh leaf tissue</tissue>
    </source>
</reference>
<keyword evidence="2" id="KW-1185">Reference proteome</keyword>
<accession>A0A8J5WLE5</accession>
<evidence type="ECO:0000313" key="1">
    <source>
        <dbReference type="EMBL" id="KAG8091173.1"/>
    </source>
</evidence>
<sequence>MAPSELGILDGNPTSAHLRDITSQEFTVSFKLMCDHLHPKTFVCSLNDNLDNDASGTVFVGDLRHNLTSIDKKIS</sequence>
<comment type="caution">
    <text evidence="1">The sequence shown here is derived from an EMBL/GenBank/DDBJ whole genome shotgun (WGS) entry which is preliminary data.</text>
</comment>
<gene>
    <name evidence="1" type="ORF">GUJ93_ZPchr0011g28396</name>
</gene>
<evidence type="ECO:0000313" key="2">
    <source>
        <dbReference type="Proteomes" id="UP000729402"/>
    </source>
</evidence>
<organism evidence="1 2">
    <name type="scientific">Zizania palustris</name>
    <name type="common">Northern wild rice</name>
    <dbReference type="NCBI Taxonomy" id="103762"/>
    <lineage>
        <taxon>Eukaryota</taxon>
        <taxon>Viridiplantae</taxon>
        <taxon>Streptophyta</taxon>
        <taxon>Embryophyta</taxon>
        <taxon>Tracheophyta</taxon>
        <taxon>Spermatophyta</taxon>
        <taxon>Magnoliopsida</taxon>
        <taxon>Liliopsida</taxon>
        <taxon>Poales</taxon>
        <taxon>Poaceae</taxon>
        <taxon>BOP clade</taxon>
        <taxon>Oryzoideae</taxon>
        <taxon>Oryzeae</taxon>
        <taxon>Zizaniinae</taxon>
        <taxon>Zizania</taxon>
    </lineage>
</organism>
<proteinExistence type="predicted"/>
<name>A0A8J5WLE5_ZIZPA</name>
<dbReference type="AlphaFoldDB" id="A0A8J5WLE5"/>